<organism evidence="8 10">
    <name type="scientific">Jannaschia seohaensis</name>
    <dbReference type="NCBI Taxonomy" id="475081"/>
    <lineage>
        <taxon>Bacteria</taxon>
        <taxon>Pseudomonadati</taxon>
        <taxon>Pseudomonadota</taxon>
        <taxon>Alphaproteobacteria</taxon>
        <taxon>Rhodobacterales</taxon>
        <taxon>Roseobacteraceae</taxon>
        <taxon>Jannaschia</taxon>
    </lineage>
</organism>
<keyword evidence="5" id="KW-0472">Membrane</keyword>
<gene>
    <name evidence="7" type="ORF">BCF38_10922</name>
    <name evidence="8" type="ORF">SAMN05421539_10922</name>
</gene>
<evidence type="ECO:0000313" key="7">
    <source>
        <dbReference type="EMBL" id="PWJ16138.1"/>
    </source>
</evidence>
<dbReference type="InterPro" id="IPR004960">
    <property type="entry name" value="LipA_acyltrans"/>
</dbReference>
<dbReference type="CDD" id="cd07984">
    <property type="entry name" value="LPLAT_LABLAT-like"/>
    <property type="match status" value="1"/>
</dbReference>
<dbReference type="RefSeq" id="WP_109565354.1">
    <property type="nucleotide sequence ID" value="NZ_QGDJ01000009.1"/>
</dbReference>
<protein>
    <submittedName>
        <fullName evidence="8">KDO2-lipid IV(A) lauroyltransferase</fullName>
    </submittedName>
</protein>
<reference evidence="8 10" key="1">
    <citation type="submission" date="2016-10" db="EMBL/GenBank/DDBJ databases">
        <authorList>
            <person name="Cai Z."/>
        </authorList>
    </citation>
    <scope>NUCLEOTIDE SEQUENCE [LARGE SCALE GENOMIC DNA]</scope>
    <source>
        <strain evidence="8 10">DSM 25227</strain>
    </source>
</reference>
<dbReference type="EMBL" id="QGDJ01000009">
    <property type="protein sequence ID" value="PWJ16138.1"/>
    <property type="molecule type" value="Genomic_DNA"/>
</dbReference>
<dbReference type="Proteomes" id="UP000251571">
    <property type="component" value="Unassembled WGS sequence"/>
</dbReference>
<keyword evidence="3" id="KW-0997">Cell inner membrane</keyword>
<evidence type="ECO:0000256" key="6">
    <source>
        <dbReference type="ARBA" id="ARBA00023315"/>
    </source>
</evidence>
<evidence type="ECO:0000256" key="2">
    <source>
        <dbReference type="ARBA" id="ARBA00022475"/>
    </source>
</evidence>
<dbReference type="GO" id="GO:0009247">
    <property type="term" value="P:glycolipid biosynthetic process"/>
    <property type="evidence" value="ECO:0007669"/>
    <property type="project" value="UniProtKB-ARBA"/>
</dbReference>
<sequence>MRDLSYRIQAWALRGLLAAVAWLPLARRRAIVGCVTEALVRASPLRRRAERNLGLVWPDMAPAVRARLVARVGRNAGRTLTGIWFNGDLAREAEGLAAEGPGLSALRAAKSEGRGALIVSGHFGEWEAIRHVLRREGMETGALYRPNNNPYYEPIFRAGIELGGQPIVPKGPGGMRVMLKHLRGGGFMAILADQHIRDGAVLGFLGHPATTTLSPAELALRYGVPLVPAFAPWEDGRRRIVIEAPIPEGTPEEMMAAFNARLGAWVERHPSQWHWLHDRWKRYN</sequence>
<keyword evidence="2" id="KW-1003">Cell membrane</keyword>
<dbReference type="PANTHER" id="PTHR30606">
    <property type="entry name" value="LIPID A BIOSYNTHESIS LAUROYL ACYLTRANSFERASE"/>
    <property type="match status" value="1"/>
</dbReference>
<proteinExistence type="predicted"/>
<dbReference type="Pfam" id="PF03279">
    <property type="entry name" value="Lip_A_acyltrans"/>
    <property type="match status" value="1"/>
</dbReference>
<dbReference type="EMBL" id="UETC01000009">
    <property type="protein sequence ID" value="SSA49061.1"/>
    <property type="molecule type" value="Genomic_DNA"/>
</dbReference>
<dbReference type="GO" id="GO:0005886">
    <property type="term" value="C:plasma membrane"/>
    <property type="evidence" value="ECO:0007669"/>
    <property type="project" value="UniProtKB-SubCell"/>
</dbReference>
<evidence type="ECO:0000256" key="1">
    <source>
        <dbReference type="ARBA" id="ARBA00004533"/>
    </source>
</evidence>
<evidence type="ECO:0000313" key="8">
    <source>
        <dbReference type="EMBL" id="SSA49061.1"/>
    </source>
</evidence>
<dbReference type="AlphaFoldDB" id="A0A2Y9AXU4"/>
<dbReference type="Proteomes" id="UP000245839">
    <property type="component" value="Unassembled WGS sequence"/>
</dbReference>
<evidence type="ECO:0000256" key="5">
    <source>
        <dbReference type="ARBA" id="ARBA00023136"/>
    </source>
</evidence>
<name>A0A2Y9AXU4_9RHOB</name>
<evidence type="ECO:0000313" key="9">
    <source>
        <dbReference type="Proteomes" id="UP000245839"/>
    </source>
</evidence>
<keyword evidence="4 8" id="KW-0808">Transferase</keyword>
<accession>A0A2Y9AXU4</accession>
<evidence type="ECO:0000256" key="4">
    <source>
        <dbReference type="ARBA" id="ARBA00022679"/>
    </source>
</evidence>
<reference evidence="7 9" key="2">
    <citation type="submission" date="2018-03" db="EMBL/GenBank/DDBJ databases">
        <title>Genomic Encyclopedia of Archaeal and Bacterial Type Strains, Phase II (KMG-II): from individual species to whole genera.</title>
        <authorList>
            <person name="Goeker M."/>
        </authorList>
    </citation>
    <scope>NUCLEOTIDE SEQUENCE [LARGE SCALE GENOMIC DNA]</scope>
    <source>
        <strain evidence="7 9">DSM 25227</strain>
    </source>
</reference>
<keyword evidence="6" id="KW-0012">Acyltransferase</keyword>
<evidence type="ECO:0000313" key="10">
    <source>
        <dbReference type="Proteomes" id="UP000251571"/>
    </source>
</evidence>
<comment type="subcellular location">
    <subcellularLocation>
        <location evidence="1">Cell inner membrane</location>
    </subcellularLocation>
</comment>
<evidence type="ECO:0000256" key="3">
    <source>
        <dbReference type="ARBA" id="ARBA00022519"/>
    </source>
</evidence>
<dbReference type="PANTHER" id="PTHR30606:SF10">
    <property type="entry name" value="PHOSPHATIDYLINOSITOL MANNOSIDE ACYLTRANSFERASE"/>
    <property type="match status" value="1"/>
</dbReference>
<keyword evidence="9" id="KW-1185">Reference proteome</keyword>
<dbReference type="GO" id="GO:0016746">
    <property type="term" value="F:acyltransferase activity"/>
    <property type="evidence" value="ECO:0007669"/>
    <property type="project" value="UniProtKB-KW"/>
</dbReference>
<dbReference type="OrthoDB" id="9801955at2"/>